<evidence type="ECO:0008006" key="3">
    <source>
        <dbReference type="Google" id="ProtNLM"/>
    </source>
</evidence>
<dbReference type="OrthoDB" id="5794490at2"/>
<name>A0A964T7F3_9HYPH</name>
<dbReference type="SUPFAM" id="SSF75169">
    <property type="entry name" value="DsrEFH-like"/>
    <property type="match status" value="1"/>
</dbReference>
<dbReference type="AlphaFoldDB" id="A0A964T7F3"/>
<gene>
    <name evidence="1" type="ORF">E4O86_19160</name>
</gene>
<evidence type="ECO:0000313" key="2">
    <source>
        <dbReference type="Proteomes" id="UP000773614"/>
    </source>
</evidence>
<dbReference type="EMBL" id="SPKJ01000098">
    <property type="protein sequence ID" value="MYZ49830.1"/>
    <property type="molecule type" value="Genomic_DNA"/>
</dbReference>
<dbReference type="PANTHER" id="PTHR37691:SF1">
    <property type="entry name" value="BLR3518 PROTEIN"/>
    <property type="match status" value="1"/>
</dbReference>
<proteinExistence type="predicted"/>
<accession>A0A964T7F3</accession>
<evidence type="ECO:0000313" key="1">
    <source>
        <dbReference type="EMBL" id="MYZ49830.1"/>
    </source>
</evidence>
<dbReference type="InterPro" id="IPR027396">
    <property type="entry name" value="DsrEFH-like"/>
</dbReference>
<comment type="caution">
    <text evidence="1">The sequence shown here is derived from an EMBL/GenBank/DDBJ whole genome shotgun (WGS) entry which is preliminary data.</text>
</comment>
<sequence length="139" mass="14819">MFSAAPVLSAGPALAGDGTHHLALQISDKDPQKMNTVLNVAANVSQYYSAKGEEVEIQVVAFNQGLHMLREDTSPVKERLKSFAQSMPNVTFDACNNTREAMARQEGGAIPLVANAKVVPSGAVTLIELDEAGWSVLRP</sequence>
<organism evidence="1 2">
    <name type="scientific">Propylenella binzhouense</name>
    <dbReference type="NCBI Taxonomy" id="2555902"/>
    <lineage>
        <taxon>Bacteria</taxon>
        <taxon>Pseudomonadati</taxon>
        <taxon>Pseudomonadota</taxon>
        <taxon>Alphaproteobacteria</taxon>
        <taxon>Hyphomicrobiales</taxon>
        <taxon>Propylenellaceae</taxon>
        <taxon>Propylenella</taxon>
    </lineage>
</organism>
<dbReference type="Proteomes" id="UP000773614">
    <property type="component" value="Unassembled WGS sequence"/>
</dbReference>
<dbReference type="PANTHER" id="PTHR37691">
    <property type="entry name" value="BLR3518 PROTEIN"/>
    <property type="match status" value="1"/>
</dbReference>
<reference evidence="1" key="1">
    <citation type="submission" date="2019-03" db="EMBL/GenBank/DDBJ databases">
        <title>Afifella sp. nov., isolated from activated sludge.</title>
        <authorList>
            <person name="Li Q."/>
            <person name="Liu Y."/>
        </authorList>
    </citation>
    <scope>NUCLEOTIDE SEQUENCE</scope>
    <source>
        <strain evidence="1">L72</strain>
    </source>
</reference>
<keyword evidence="2" id="KW-1185">Reference proteome</keyword>
<dbReference type="Gene3D" id="3.40.1260.10">
    <property type="entry name" value="DsrEFH-like"/>
    <property type="match status" value="1"/>
</dbReference>
<protein>
    <recommendedName>
        <fullName evidence="3">DsrE/DsrF-like family protein</fullName>
    </recommendedName>
</protein>